<dbReference type="InterPro" id="IPR011990">
    <property type="entry name" value="TPR-like_helical_dom_sf"/>
</dbReference>
<dbReference type="RefSeq" id="WP_113952872.1">
    <property type="nucleotide sequence ID" value="NZ_QNRT01000001.1"/>
</dbReference>
<evidence type="ECO:0000313" key="5">
    <source>
        <dbReference type="EMBL" id="RBP53287.1"/>
    </source>
</evidence>
<comment type="similarity">
    <text evidence="1">Belongs to the aspartyl/asparaginyl beta-hydroxylase family.</text>
</comment>
<gene>
    <name evidence="5" type="ORF">DFR28_101673</name>
</gene>
<name>A0A395JP62_9GAMM</name>
<dbReference type="InterPro" id="IPR051821">
    <property type="entry name" value="Asp/Asn_beta-hydroxylase"/>
</dbReference>
<dbReference type="PANTHER" id="PTHR46332:SF5">
    <property type="entry name" value="ASPARTATE BETA-HYDROXYLASE DOMAIN CONTAINING 2"/>
    <property type="match status" value="1"/>
</dbReference>
<feature type="domain" description="Aspartyl/asparaginy/proline hydroxylase" evidence="4">
    <location>
        <begin position="200"/>
        <end position="363"/>
    </location>
</feature>
<dbReference type="InterPro" id="IPR027443">
    <property type="entry name" value="IPNS-like_sf"/>
</dbReference>
<dbReference type="SUPFAM" id="SSF48452">
    <property type="entry name" value="TPR-like"/>
    <property type="match status" value="1"/>
</dbReference>
<dbReference type="SUPFAM" id="SSF51197">
    <property type="entry name" value="Clavaminate synthase-like"/>
    <property type="match status" value="1"/>
</dbReference>
<sequence>MTRTTLLAQADAAFDEGRPVDGLALLRELNKHYSDDAASWHRQAIVEEQIGSPAQAGLAHYRCIEVAPNNALGYLYAGHWLQRQQQTNAAAALYSIAQDLDASILHLAHHQQISEQARLRSSEANLTLRHVLSKQHRDLCAKMIDAERIADAKWVQTNDQAIHFKSKNFAPELFYIPSLAATPFHECADCNWAQEITEKSSEIQQELTRALEQKLSQDSLRPYLSGAFAKHSDLSELANSANWLAMDLYKNGELNTQIAGLFPTTLKALQSAPHYTLDSQPFEIFFSLLKPGQQIAPHYGQSNHALTAHLALDIPPNCHLTVDTINREWKAGELILFDDSFLHSAHNNSDQTRVVLIFSIWHPDLSENEKTAIQQCFQARQDWLNQRQSQIKTLLALTD</sequence>
<proteinExistence type="inferred from homology"/>
<reference evidence="5 6" key="1">
    <citation type="submission" date="2018-06" db="EMBL/GenBank/DDBJ databases">
        <title>Genomic Encyclopedia of Type Strains, Phase IV (KMG-IV): sequencing the most valuable type-strain genomes for metagenomic binning, comparative biology and taxonomic classification.</title>
        <authorList>
            <person name="Goeker M."/>
        </authorList>
    </citation>
    <scope>NUCLEOTIDE SEQUENCE [LARGE SCALE GENOMIC DNA]</scope>
    <source>
        <strain evidence="5 6">DSM 24032</strain>
    </source>
</reference>
<keyword evidence="3" id="KW-0560">Oxidoreductase</keyword>
<dbReference type="GO" id="GO:0016020">
    <property type="term" value="C:membrane"/>
    <property type="evidence" value="ECO:0007669"/>
    <property type="project" value="TreeGrafter"/>
</dbReference>
<dbReference type="PANTHER" id="PTHR46332">
    <property type="entry name" value="ASPARTATE BETA-HYDROXYLASE DOMAIN-CONTAINING PROTEIN 2"/>
    <property type="match status" value="1"/>
</dbReference>
<dbReference type="OrthoDB" id="21665at2"/>
<dbReference type="Proteomes" id="UP000253083">
    <property type="component" value="Unassembled WGS sequence"/>
</dbReference>
<dbReference type="InParanoid" id="A0A395JP62"/>
<keyword evidence="2" id="KW-0223">Dioxygenase</keyword>
<dbReference type="Pfam" id="PF05118">
    <property type="entry name" value="Asp_Arg_Hydrox"/>
    <property type="match status" value="1"/>
</dbReference>
<dbReference type="Gene3D" id="1.25.40.10">
    <property type="entry name" value="Tetratricopeptide repeat domain"/>
    <property type="match status" value="1"/>
</dbReference>
<protein>
    <submittedName>
        <fullName evidence="5">Aspartyl/asparaginyl beta-hydroxylase</fullName>
    </submittedName>
</protein>
<evidence type="ECO:0000256" key="1">
    <source>
        <dbReference type="ARBA" id="ARBA00007730"/>
    </source>
</evidence>
<evidence type="ECO:0000256" key="3">
    <source>
        <dbReference type="ARBA" id="ARBA00023002"/>
    </source>
</evidence>
<accession>A0A395JP62</accession>
<evidence type="ECO:0000313" key="6">
    <source>
        <dbReference type="Proteomes" id="UP000253083"/>
    </source>
</evidence>
<dbReference type="EMBL" id="QNRT01000001">
    <property type="protein sequence ID" value="RBP53287.1"/>
    <property type="molecule type" value="Genomic_DNA"/>
</dbReference>
<dbReference type="GO" id="GO:0051213">
    <property type="term" value="F:dioxygenase activity"/>
    <property type="evidence" value="ECO:0007669"/>
    <property type="project" value="UniProtKB-KW"/>
</dbReference>
<dbReference type="AlphaFoldDB" id="A0A395JP62"/>
<comment type="caution">
    <text evidence="5">The sequence shown here is derived from an EMBL/GenBank/DDBJ whole genome shotgun (WGS) entry which is preliminary data.</text>
</comment>
<keyword evidence="6" id="KW-1185">Reference proteome</keyword>
<dbReference type="Gene3D" id="2.60.120.330">
    <property type="entry name" value="B-lactam Antibiotic, Isopenicillin N Synthase, Chain"/>
    <property type="match status" value="1"/>
</dbReference>
<evidence type="ECO:0000259" key="4">
    <source>
        <dbReference type="Pfam" id="PF05118"/>
    </source>
</evidence>
<organism evidence="5 6">
    <name type="scientific">Arenicella xantha</name>
    <dbReference type="NCBI Taxonomy" id="644221"/>
    <lineage>
        <taxon>Bacteria</taxon>
        <taxon>Pseudomonadati</taxon>
        <taxon>Pseudomonadota</taxon>
        <taxon>Gammaproteobacteria</taxon>
        <taxon>Arenicellales</taxon>
        <taxon>Arenicellaceae</taxon>
        <taxon>Arenicella</taxon>
    </lineage>
</organism>
<dbReference type="InterPro" id="IPR007803">
    <property type="entry name" value="Asp/Arg/Pro-Hydrxlase"/>
</dbReference>
<evidence type="ECO:0000256" key="2">
    <source>
        <dbReference type="ARBA" id="ARBA00022964"/>
    </source>
</evidence>